<dbReference type="Proteomes" id="UP000467841">
    <property type="component" value="Unassembled WGS sequence"/>
</dbReference>
<comment type="caution">
    <text evidence="2">The sequence shown here is derived from an EMBL/GenBank/DDBJ whole genome shotgun (WGS) entry which is preliminary data.</text>
</comment>
<keyword evidence="3" id="KW-1185">Reference proteome</keyword>
<dbReference type="AlphaFoldDB" id="A0A6D2JUI5"/>
<accession>A0A6D2JUI5</accession>
<evidence type="ECO:0000256" key="1">
    <source>
        <dbReference type="SAM" id="MobiDB-lite"/>
    </source>
</evidence>
<evidence type="ECO:0000313" key="3">
    <source>
        <dbReference type="Proteomes" id="UP000467841"/>
    </source>
</evidence>
<dbReference type="EMBL" id="CACVBM020001319">
    <property type="protein sequence ID" value="CAA7045440.1"/>
    <property type="molecule type" value="Genomic_DNA"/>
</dbReference>
<feature type="region of interest" description="Disordered" evidence="1">
    <location>
        <begin position="14"/>
        <end position="89"/>
    </location>
</feature>
<gene>
    <name evidence="2" type="ORF">MERR_LOCUS32675</name>
</gene>
<sequence>MLASRNGVYRCLMGEFEQSRQRERREKGGREKLVEERRKRREKAEERRRKPEVREKKNRERRRRIESFTVSHDGANVGDHRSSPPATTFTTMVRAPPEVTAIIVGASDLPPQAQAVRIESAPLFLAQQATHLHMSRPHVPFRSAFRPR</sequence>
<reference evidence="2" key="1">
    <citation type="submission" date="2020-01" db="EMBL/GenBank/DDBJ databases">
        <authorList>
            <person name="Mishra B."/>
        </authorList>
    </citation>
    <scope>NUCLEOTIDE SEQUENCE [LARGE SCALE GENOMIC DNA]</scope>
</reference>
<name>A0A6D2JUI5_9BRAS</name>
<protein>
    <submittedName>
        <fullName evidence="2">Uncharacterized protein</fullName>
    </submittedName>
</protein>
<evidence type="ECO:0000313" key="2">
    <source>
        <dbReference type="EMBL" id="CAA7045440.1"/>
    </source>
</evidence>
<feature type="compositionally biased region" description="Basic and acidic residues" evidence="1">
    <location>
        <begin position="17"/>
        <end position="66"/>
    </location>
</feature>
<organism evidence="2 3">
    <name type="scientific">Microthlaspi erraticum</name>
    <dbReference type="NCBI Taxonomy" id="1685480"/>
    <lineage>
        <taxon>Eukaryota</taxon>
        <taxon>Viridiplantae</taxon>
        <taxon>Streptophyta</taxon>
        <taxon>Embryophyta</taxon>
        <taxon>Tracheophyta</taxon>
        <taxon>Spermatophyta</taxon>
        <taxon>Magnoliopsida</taxon>
        <taxon>eudicotyledons</taxon>
        <taxon>Gunneridae</taxon>
        <taxon>Pentapetalae</taxon>
        <taxon>rosids</taxon>
        <taxon>malvids</taxon>
        <taxon>Brassicales</taxon>
        <taxon>Brassicaceae</taxon>
        <taxon>Coluteocarpeae</taxon>
        <taxon>Microthlaspi</taxon>
    </lineage>
</organism>
<proteinExistence type="predicted"/>